<evidence type="ECO:0000313" key="1">
    <source>
        <dbReference type="EMBL" id="MEJ2902842.1"/>
    </source>
</evidence>
<protein>
    <submittedName>
        <fullName evidence="1">Uncharacterized protein</fullName>
    </submittedName>
</protein>
<organism evidence="1 2">
    <name type="scientific">Pedobacter panaciterrae</name>
    <dbReference type="NCBI Taxonomy" id="363849"/>
    <lineage>
        <taxon>Bacteria</taxon>
        <taxon>Pseudomonadati</taxon>
        <taxon>Bacteroidota</taxon>
        <taxon>Sphingobacteriia</taxon>
        <taxon>Sphingobacteriales</taxon>
        <taxon>Sphingobacteriaceae</taxon>
        <taxon>Pedobacter</taxon>
    </lineage>
</organism>
<sequence length="93" mass="10705">MEPFNIKISHGSRQLTLTILPLEDDVFKIIYYNGILGGVKKQGKQWELLSLDEVAGEDLPFYEPKHGEDRIEIELTEQIADRIGVEIELHLEE</sequence>
<comment type="caution">
    <text evidence="1">The sequence shown here is derived from an EMBL/GenBank/DDBJ whole genome shotgun (WGS) entry which is preliminary data.</text>
</comment>
<proteinExistence type="predicted"/>
<accession>A0ABU8NKW4</accession>
<dbReference type="RefSeq" id="WP_172659448.1">
    <property type="nucleotide sequence ID" value="NZ_CBFGNQ010000006.1"/>
</dbReference>
<name>A0ABU8NKW4_9SPHI</name>
<dbReference type="Proteomes" id="UP001378956">
    <property type="component" value="Unassembled WGS sequence"/>
</dbReference>
<keyword evidence="2" id="KW-1185">Reference proteome</keyword>
<reference evidence="1 2" key="1">
    <citation type="submission" date="2024-03" db="EMBL/GenBank/DDBJ databases">
        <title>Sequence of Lycoming College Course Isolates.</title>
        <authorList>
            <person name="Plotts O."/>
            <person name="Newman J."/>
        </authorList>
    </citation>
    <scope>NUCLEOTIDE SEQUENCE [LARGE SCALE GENOMIC DNA]</scope>
    <source>
        <strain evidence="1 2">CJB-3</strain>
    </source>
</reference>
<evidence type="ECO:0000313" key="2">
    <source>
        <dbReference type="Proteomes" id="UP001378956"/>
    </source>
</evidence>
<dbReference type="EMBL" id="JBBEUB010000003">
    <property type="protein sequence ID" value="MEJ2902842.1"/>
    <property type="molecule type" value="Genomic_DNA"/>
</dbReference>
<gene>
    <name evidence="1" type="ORF">WAE58_10420</name>
</gene>